<reference evidence="2 3" key="1">
    <citation type="journal article" date="2016" name="Nat. Commun.">
        <title>Thousands of microbial genomes shed light on interconnected biogeochemical processes in an aquifer system.</title>
        <authorList>
            <person name="Anantharaman K."/>
            <person name="Brown C.T."/>
            <person name="Hug L.A."/>
            <person name="Sharon I."/>
            <person name="Castelle C.J."/>
            <person name="Probst A.J."/>
            <person name="Thomas B.C."/>
            <person name="Singh A."/>
            <person name="Wilkins M.J."/>
            <person name="Karaoz U."/>
            <person name="Brodie E.L."/>
            <person name="Williams K.H."/>
            <person name="Hubbard S.S."/>
            <person name="Banfield J.F."/>
        </authorList>
    </citation>
    <scope>NUCLEOTIDE SEQUENCE [LARGE SCALE GENOMIC DNA]</scope>
</reference>
<evidence type="ECO:0000256" key="1">
    <source>
        <dbReference type="SAM" id="Phobius"/>
    </source>
</evidence>
<dbReference type="EMBL" id="MEUB01000038">
    <property type="protein sequence ID" value="OGC21599.1"/>
    <property type="molecule type" value="Genomic_DNA"/>
</dbReference>
<evidence type="ECO:0008006" key="4">
    <source>
        <dbReference type="Google" id="ProtNLM"/>
    </source>
</evidence>
<feature type="transmembrane region" description="Helical" evidence="1">
    <location>
        <begin position="12"/>
        <end position="35"/>
    </location>
</feature>
<gene>
    <name evidence="2" type="ORF">A2310_02235</name>
</gene>
<keyword evidence="1" id="KW-1133">Transmembrane helix</keyword>
<accession>A0A1F4SMH9</accession>
<keyword evidence="1" id="KW-0812">Transmembrane</keyword>
<dbReference type="Proteomes" id="UP000178417">
    <property type="component" value="Unassembled WGS sequence"/>
</dbReference>
<evidence type="ECO:0000313" key="3">
    <source>
        <dbReference type="Proteomes" id="UP000178417"/>
    </source>
</evidence>
<evidence type="ECO:0000313" key="2">
    <source>
        <dbReference type="EMBL" id="OGC21599.1"/>
    </source>
</evidence>
<dbReference type="STRING" id="1802579.A2310_02235"/>
<sequence>MNFNMSKREKQLILLTIGLLLFVAYWILLMGPVFLKINNGNMEIKKLQMEVEQLKPPVSSAYILSKRGLQILPYEEQVSKIVDFLNSSFNKAGVSLSLLHQESDGNRLVFSLQFKTTDQKFLNVVNYFAKIDTILIISKVKAEQENDELVVDMELVSGYLN</sequence>
<organism evidence="2 3">
    <name type="scientific">candidate division WOR-1 bacterium RIFOXYB2_FULL_37_13</name>
    <dbReference type="NCBI Taxonomy" id="1802579"/>
    <lineage>
        <taxon>Bacteria</taxon>
        <taxon>Bacillati</taxon>
        <taxon>Saganbacteria</taxon>
    </lineage>
</organism>
<keyword evidence="1" id="KW-0472">Membrane</keyword>
<name>A0A1F4SMH9_UNCSA</name>
<comment type="caution">
    <text evidence="2">The sequence shown here is derived from an EMBL/GenBank/DDBJ whole genome shotgun (WGS) entry which is preliminary data.</text>
</comment>
<protein>
    <recommendedName>
        <fullName evidence="4">Type II secretion system protein M</fullName>
    </recommendedName>
</protein>
<dbReference type="AlphaFoldDB" id="A0A1F4SMH9"/>
<proteinExistence type="predicted"/>